<evidence type="ECO:0000256" key="3">
    <source>
        <dbReference type="ARBA" id="ARBA00023125"/>
    </source>
</evidence>
<dbReference type="AlphaFoldDB" id="A0A9X3BYX7"/>
<dbReference type="EMBL" id="JACKSJ010000250">
    <property type="protein sequence ID" value="MCV7173731.1"/>
    <property type="molecule type" value="Genomic_DNA"/>
</dbReference>
<evidence type="ECO:0000313" key="7">
    <source>
        <dbReference type="EMBL" id="MCV7173731.1"/>
    </source>
</evidence>
<dbReference type="PROSITE" id="PS50977">
    <property type="entry name" value="HTH_TETR_2"/>
    <property type="match status" value="1"/>
</dbReference>
<dbReference type="RefSeq" id="WP_264015899.1">
    <property type="nucleotide sequence ID" value="NZ_JACKSJ010000250.1"/>
</dbReference>
<proteinExistence type="predicted"/>
<gene>
    <name evidence="7" type="ORF">H7I41_27790</name>
</gene>
<reference evidence="7" key="1">
    <citation type="submission" date="2020-07" db="EMBL/GenBank/DDBJ databases">
        <authorList>
            <person name="Pettersson B.M.F."/>
            <person name="Behra P.R.K."/>
            <person name="Ramesh M."/>
            <person name="Das S."/>
            <person name="Dasgupta S."/>
            <person name="Kirsebom L.A."/>
        </authorList>
    </citation>
    <scope>NUCLEOTIDE SEQUENCE</scope>
    <source>
        <strain evidence="7">DSM 44615</strain>
    </source>
</reference>
<dbReference type="InterPro" id="IPR001647">
    <property type="entry name" value="HTH_TetR"/>
</dbReference>
<dbReference type="PANTHER" id="PTHR30055:SF234">
    <property type="entry name" value="HTH-TYPE TRANSCRIPTIONAL REGULATOR BETI"/>
    <property type="match status" value="1"/>
</dbReference>
<dbReference type="Pfam" id="PF00440">
    <property type="entry name" value="TetR_N"/>
    <property type="match status" value="1"/>
</dbReference>
<dbReference type="SUPFAM" id="SSF46689">
    <property type="entry name" value="Homeodomain-like"/>
    <property type="match status" value="1"/>
</dbReference>
<comment type="subunit">
    <text evidence="1">Homodimer.</text>
</comment>
<feature type="DNA-binding region" description="H-T-H motif" evidence="5">
    <location>
        <begin position="34"/>
        <end position="53"/>
    </location>
</feature>
<dbReference type="InterPro" id="IPR050109">
    <property type="entry name" value="HTH-type_TetR-like_transc_reg"/>
</dbReference>
<dbReference type="GO" id="GO:0000976">
    <property type="term" value="F:transcription cis-regulatory region binding"/>
    <property type="evidence" value="ECO:0007669"/>
    <property type="project" value="TreeGrafter"/>
</dbReference>
<dbReference type="PRINTS" id="PR00455">
    <property type="entry name" value="HTHTETR"/>
</dbReference>
<feature type="domain" description="HTH tetR-type" evidence="6">
    <location>
        <begin position="11"/>
        <end position="71"/>
    </location>
</feature>
<evidence type="ECO:0000256" key="5">
    <source>
        <dbReference type="PROSITE-ProRule" id="PRU00335"/>
    </source>
</evidence>
<keyword evidence="8" id="KW-1185">Reference proteome</keyword>
<keyword evidence="2" id="KW-0805">Transcription regulation</keyword>
<reference evidence="7" key="2">
    <citation type="journal article" date="2022" name="BMC Genomics">
        <title>Comparative genome analysis of mycobacteria focusing on tRNA and non-coding RNA.</title>
        <authorList>
            <person name="Behra P.R.K."/>
            <person name="Pettersson B.M.F."/>
            <person name="Ramesh M."/>
            <person name="Das S."/>
            <person name="Dasgupta S."/>
            <person name="Kirsebom L.A."/>
        </authorList>
    </citation>
    <scope>NUCLEOTIDE SEQUENCE</scope>
    <source>
        <strain evidence="7">DSM 44615</strain>
    </source>
</reference>
<keyword evidence="3 5" id="KW-0238">DNA-binding</keyword>
<name>A0A9X3BYX7_9MYCO</name>
<protein>
    <submittedName>
        <fullName evidence="7">TetR/AcrR family transcriptional regulator</fullName>
    </submittedName>
</protein>
<evidence type="ECO:0000259" key="6">
    <source>
        <dbReference type="PROSITE" id="PS50977"/>
    </source>
</evidence>
<evidence type="ECO:0000256" key="2">
    <source>
        <dbReference type="ARBA" id="ARBA00023015"/>
    </source>
</evidence>
<evidence type="ECO:0000313" key="8">
    <source>
        <dbReference type="Proteomes" id="UP001140293"/>
    </source>
</evidence>
<dbReference type="Gene3D" id="1.10.357.10">
    <property type="entry name" value="Tetracycline Repressor, domain 2"/>
    <property type="match status" value="1"/>
</dbReference>
<dbReference type="GO" id="GO:0003700">
    <property type="term" value="F:DNA-binding transcription factor activity"/>
    <property type="evidence" value="ECO:0007669"/>
    <property type="project" value="TreeGrafter"/>
</dbReference>
<evidence type="ECO:0000256" key="4">
    <source>
        <dbReference type="ARBA" id="ARBA00023163"/>
    </source>
</evidence>
<comment type="caution">
    <text evidence="7">The sequence shown here is derived from an EMBL/GenBank/DDBJ whole genome shotgun (WGS) entry which is preliminary data.</text>
</comment>
<dbReference type="FunFam" id="1.10.10.60:FF:000141">
    <property type="entry name" value="TetR family transcriptional regulator"/>
    <property type="match status" value="1"/>
</dbReference>
<dbReference type="InterPro" id="IPR009057">
    <property type="entry name" value="Homeodomain-like_sf"/>
</dbReference>
<sequence>MPRNRRPRASEEKRAEIVAAARKLFVDAGYDATSMSRLAAAAGVAANTVYWYFGDKDDVLIAVLDDVMTDVWSQYEAVANESISARLFWVVRQLQQMSRLVSAVHARAERSSTVAQWHNNFHLLTGSIYRWELQSAGAPEAVLDAEVMIGVFTIEGLLMHPLGEEQERAICDTLAARWFTAPPQQIDPESLS</sequence>
<evidence type="ECO:0000256" key="1">
    <source>
        <dbReference type="ARBA" id="ARBA00011738"/>
    </source>
</evidence>
<dbReference type="GO" id="GO:0045892">
    <property type="term" value="P:negative regulation of DNA-templated transcription"/>
    <property type="evidence" value="ECO:0007669"/>
    <property type="project" value="UniProtKB-ARBA"/>
</dbReference>
<dbReference type="Proteomes" id="UP001140293">
    <property type="component" value="Unassembled WGS sequence"/>
</dbReference>
<accession>A0A9X3BYX7</accession>
<keyword evidence="4" id="KW-0804">Transcription</keyword>
<dbReference type="PANTHER" id="PTHR30055">
    <property type="entry name" value="HTH-TYPE TRANSCRIPTIONAL REGULATOR RUTR"/>
    <property type="match status" value="1"/>
</dbReference>
<organism evidence="7 8">
    <name type="scientific">[Mycobacterium] manitobense</name>
    <dbReference type="NCBI Taxonomy" id="190147"/>
    <lineage>
        <taxon>Bacteria</taxon>
        <taxon>Bacillati</taxon>
        <taxon>Actinomycetota</taxon>
        <taxon>Actinomycetes</taxon>
        <taxon>Mycobacteriales</taxon>
        <taxon>Mycobacteriaceae</taxon>
        <taxon>Mycolicibacterium</taxon>
    </lineage>
</organism>